<dbReference type="EMBL" id="RHQL01000010">
    <property type="protein sequence ID" value="RRV08855.1"/>
    <property type="molecule type" value="Genomic_DNA"/>
</dbReference>
<comment type="caution">
    <text evidence="1">The sequence shown here is derived from an EMBL/GenBank/DDBJ whole genome shotgun (WGS) entry which is preliminary data.</text>
</comment>
<organism evidence="1 2">
    <name type="scientific">Stutzerimonas xanthomarina</name>
    <dbReference type="NCBI Taxonomy" id="271420"/>
    <lineage>
        <taxon>Bacteria</taxon>
        <taxon>Pseudomonadati</taxon>
        <taxon>Pseudomonadota</taxon>
        <taxon>Gammaproteobacteria</taxon>
        <taxon>Pseudomonadales</taxon>
        <taxon>Pseudomonadaceae</taxon>
        <taxon>Stutzerimonas</taxon>
    </lineage>
</organism>
<sequence>MTTHRVNSPDGALAYLTDCTLATVCDLAMKKSAPKSELSRQISIAQKAIDWMDEFGIDYSHTRAKDVKAMGGKVDIWAEQFKPTT</sequence>
<evidence type="ECO:0000313" key="1">
    <source>
        <dbReference type="EMBL" id="RRV08855.1"/>
    </source>
</evidence>
<accession>A0A3R8V5C2</accession>
<dbReference type="RefSeq" id="WP_041109925.1">
    <property type="nucleotide sequence ID" value="NZ_RHQL01000010.1"/>
</dbReference>
<proteinExistence type="predicted"/>
<evidence type="ECO:0000313" key="2">
    <source>
        <dbReference type="Proteomes" id="UP000276506"/>
    </source>
</evidence>
<reference evidence="1 2" key="1">
    <citation type="submission" date="2018-10" db="EMBL/GenBank/DDBJ databases">
        <title>Transmission dynamics of multidrug resistant bacteria on intensive care unit surfaces.</title>
        <authorList>
            <person name="D'Souza A.W."/>
            <person name="Potter R.F."/>
            <person name="Wallace M."/>
            <person name="Shupe A."/>
            <person name="Patel S."/>
            <person name="Sun S."/>
            <person name="Gul D."/>
            <person name="Kwon J.H."/>
            <person name="Andleeb S."/>
            <person name="Burnham C.-A.D."/>
            <person name="Dantas G."/>
        </authorList>
    </citation>
    <scope>NUCLEOTIDE SEQUENCE [LARGE SCALE GENOMIC DNA]</scope>
    <source>
        <strain evidence="1 2">PX_177</strain>
    </source>
</reference>
<dbReference type="Proteomes" id="UP000276506">
    <property type="component" value="Unassembled WGS sequence"/>
</dbReference>
<gene>
    <name evidence="1" type="ORF">EGJ28_16455</name>
</gene>
<dbReference type="AlphaFoldDB" id="A0A3R8V5C2"/>
<name>A0A3R8V5C2_9GAMM</name>
<protein>
    <submittedName>
        <fullName evidence="1">Uncharacterized protein</fullName>
    </submittedName>
</protein>